<sequence>MGSNISKIEDAVYDFYRRNYPDVWFLAPPFLASVGAIGFVGYSFANNRAVPSSPNVSFSHLLGVAGGFGISFWMNTVHGTAMFRLLTRQDFGTVQSHISSVYFSSTAVLASLSLGTFLLRHPYNTWSKDAANLGIALTVALICAEVNSIVLSPLVTNLMFDRNNIEFIQSAKSSDEIEKLHAEDPKYRIISNKFSLFHSLSLATGLVYHGLQWYHLWFLADKCLVL</sequence>
<name>A0A814NI18_9BILA</name>
<keyword evidence="2 5" id="KW-0812">Transmembrane</keyword>
<dbReference type="AlphaFoldDB" id="A0A814NI18"/>
<feature type="transmembrane region" description="Helical" evidence="5">
    <location>
        <begin position="98"/>
        <end position="119"/>
    </location>
</feature>
<dbReference type="Pfam" id="PF13664">
    <property type="entry name" value="DUF4149"/>
    <property type="match status" value="1"/>
</dbReference>
<evidence type="ECO:0000256" key="5">
    <source>
        <dbReference type="SAM" id="Phobius"/>
    </source>
</evidence>
<dbReference type="PANTHER" id="PTHR23241">
    <property type="entry name" value="LATE EMBRYOGENESIS ABUNDANT PLANTS LEA-RELATED"/>
    <property type="match status" value="1"/>
</dbReference>
<keyword evidence="4 5" id="KW-0472">Membrane</keyword>
<dbReference type="EMBL" id="CAJOBC010005251">
    <property type="protein sequence ID" value="CAF3857181.1"/>
    <property type="molecule type" value="Genomic_DNA"/>
</dbReference>
<feature type="domain" description="TMEM205-like" evidence="6">
    <location>
        <begin position="66"/>
        <end position="163"/>
    </location>
</feature>
<dbReference type="Proteomes" id="UP000681722">
    <property type="component" value="Unassembled WGS sequence"/>
</dbReference>
<evidence type="ECO:0000259" key="6">
    <source>
        <dbReference type="Pfam" id="PF13664"/>
    </source>
</evidence>
<evidence type="ECO:0000313" key="9">
    <source>
        <dbReference type="Proteomes" id="UP000663829"/>
    </source>
</evidence>
<comment type="caution">
    <text evidence="7">The sequence shown here is derived from an EMBL/GenBank/DDBJ whole genome shotgun (WGS) entry which is preliminary data.</text>
</comment>
<evidence type="ECO:0000256" key="3">
    <source>
        <dbReference type="ARBA" id="ARBA00022989"/>
    </source>
</evidence>
<feature type="transmembrane region" description="Helical" evidence="5">
    <location>
        <begin position="131"/>
        <end position="155"/>
    </location>
</feature>
<feature type="transmembrane region" description="Helical" evidence="5">
    <location>
        <begin position="57"/>
        <end position="77"/>
    </location>
</feature>
<evidence type="ECO:0000256" key="2">
    <source>
        <dbReference type="ARBA" id="ARBA00022692"/>
    </source>
</evidence>
<organism evidence="7 9">
    <name type="scientific">Didymodactylos carnosus</name>
    <dbReference type="NCBI Taxonomy" id="1234261"/>
    <lineage>
        <taxon>Eukaryota</taxon>
        <taxon>Metazoa</taxon>
        <taxon>Spiralia</taxon>
        <taxon>Gnathifera</taxon>
        <taxon>Rotifera</taxon>
        <taxon>Eurotatoria</taxon>
        <taxon>Bdelloidea</taxon>
        <taxon>Philodinida</taxon>
        <taxon>Philodinidae</taxon>
        <taxon>Didymodactylos</taxon>
    </lineage>
</organism>
<dbReference type="InterPro" id="IPR053009">
    <property type="entry name" value="Xanthocillin_Biosynth-Assoc"/>
</dbReference>
<keyword evidence="3 5" id="KW-1133">Transmembrane helix</keyword>
<keyword evidence="9" id="KW-1185">Reference proteome</keyword>
<evidence type="ECO:0000256" key="1">
    <source>
        <dbReference type="ARBA" id="ARBA00004370"/>
    </source>
</evidence>
<dbReference type="EMBL" id="CAJNOQ010005251">
    <property type="protein sequence ID" value="CAF1091705.1"/>
    <property type="molecule type" value="Genomic_DNA"/>
</dbReference>
<feature type="transmembrane region" description="Helical" evidence="5">
    <location>
        <begin position="23"/>
        <end position="45"/>
    </location>
</feature>
<comment type="subcellular location">
    <subcellularLocation>
        <location evidence="1">Membrane</location>
    </subcellularLocation>
</comment>
<evidence type="ECO:0000313" key="8">
    <source>
        <dbReference type="EMBL" id="CAF3857181.1"/>
    </source>
</evidence>
<evidence type="ECO:0000313" key="7">
    <source>
        <dbReference type="EMBL" id="CAF1091705.1"/>
    </source>
</evidence>
<proteinExistence type="predicted"/>
<dbReference type="InterPro" id="IPR025423">
    <property type="entry name" value="TMEM205-like"/>
</dbReference>
<accession>A0A814NI18</accession>
<reference evidence="7" key="1">
    <citation type="submission" date="2021-02" db="EMBL/GenBank/DDBJ databases">
        <authorList>
            <person name="Nowell W R."/>
        </authorList>
    </citation>
    <scope>NUCLEOTIDE SEQUENCE</scope>
</reference>
<dbReference type="Proteomes" id="UP000663829">
    <property type="component" value="Unassembled WGS sequence"/>
</dbReference>
<protein>
    <recommendedName>
        <fullName evidence="6">TMEM205-like domain-containing protein</fullName>
    </recommendedName>
</protein>
<dbReference type="GO" id="GO:0016020">
    <property type="term" value="C:membrane"/>
    <property type="evidence" value="ECO:0007669"/>
    <property type="project" value="UniProtKB-SubCell"/>
</dbReference>
<dbReference type="PANTHER" id="PTHR23241:SF102">
    <property type="entry name" value="LD23009P"/>
    <property type="match status" value="1"/>
</dbReference>
<evidence type="ECO:0000256" key="4">
    <source>
        <dbReference type="ARBA" id="ARBA00023136"/>
    </source>
</evidence>
<gene>
    <name evidence="7" type="ORF">GPM918_LOCUS18294</name>
    <name evidence="8" type="ORF">SRO942_LOCUS18291</name>
</gene>
<dbReference type="OrthoDB" id="1641132at2759"/>